<gene>
    <name evidence="2" type="ORF">S03H2_63518</name>
</gene>
<comment type="caution">
    <text evidence="2">The sequence shown here is derived from an EMBL/GenBank/DDBJ whole genome shotgun (WGS) entry which is preliminary data.</text>
</comment>
<feature type="transmembrane region" description="Helical" evidence="1">
    <location>
        <begin position="7"/>
        <end position="27"/>
    </location>
</feature>
<dbReference type="AlphaFoldDB" id="X1IV33"/>
<dbReference type="NCBIfam" id="TIGR04088">
    <property type="entry name" value="cognate_SipW"/>
    <property type="match status" value="1"/>
</dbReference>
<dbReference type="InterPro" id="IPR022121">
    <property type="entry name" value="Peptidase_M73_camelysin"/>
</dbReference>
<evidence type="ECO:0008006" key="3">
    <source>
        <dbReference type="Google" id="ProtNLM"/>
    </source>
</evidence>
<dbReference type="EMBL" id="BARU01041169">
    <property type="protein sequence ID" value="GAH85557.1"/>
    <property type="molecule type" value="Genomic_DNA"/>
</dbReference>
<evidence type="ECO:0000313" key="2">
    <source>
        <dbReference type="EMBL" id="GAH85557.1"/>
    </source>
</evidence>
<evidence type="ECO:0000256" key="1">
    <source>
        <dbReference type="SAM" id="Phobius"/>
    </source>
</evidence>
<keyword evidence="1" id="KW-0812">Transmembrane</keyword>
<reference evidence="2" key="1">
    <citation type="journal article" date="2014" name="Front. Microbiol.">
        <title>High frequency of phylogenetically diverse reductive dehalogenase-homologous genes in deep subseafloor sedimentary metagenomes.</title>
        <authorList>
            <person name="Kawai M."/>
            <person name="Futagami T."/>
            <person name="Toyoda A."/>
            <person name="Takaki Y."/>
            <person name="Nishi S."/>
            <person name="Hori S."/>
            <person name="Arai W."/>
            <person name="Tsubouchi T."/>
            <person name="Morono Y."/>
            <person name="Uchiyama I."/>
            <person name="Ito T."/>
            <person name="Fujiyama A."/>
            <person name="Inagaki F."/>
            <person name="Takami H."/>
        </authorList>
    </citation>
    <scope>NUCLEOTIDE SEQUENCE</scope>
    <source>
        <strain evidence="2">Expedition CK06-06</strain>
    </source>
</reference>
<accession>X1IV33</accession>
<name>X1IV33_9ZZZZ</name>
<feature type="non-terminal residue" evidence="2">
    <location>
        <position position="117"/>
    </location>
</feature>
<organism evidence="2">
    <name type="scientific">marine sediment metagenome</name>
    <dbReference type="NCBI Taxonomy" id="412755"/>
    <lineage>
        <taxon>unclassified sequences</taxon>
        <taxon>metagenomes</taxon>
        <taxon>ecological metagenomes</taxon>
    </lineage>
</organism>
<proteinExistence type="predicted"/>
<keyword evidence="1" id="KW-0472">Membrane</keyword>
<dbReference type="InterPro" id="IPR023833">
    <property type="entry name" value="Signal_pept_SipW-depend-type"/>
</dbReference>
<sequence length="117" mass="12709">MKKQIPFSIMAIGIVSLLVGSATFAYFSDTETSSDNTFTAGTFADLKLLDNNEDWGDGVTATWTATDMIPGQEFLFNVERVGLAYYSGTVPPDSLEITCNYSVDETSNPVESDTDPE</sequence>
<dbReference type="Pfam" id="PF12389">
    <property type="entry name" value="Peptidase_M73"/>
    <property type="match status" value="1"/>
</dbReference>
<keyword evidence="1" id="KW-1133">Transmembrane helix</keyword>
<protein>
    <recommendedName>
        <fullName evidence="3">SipW-cognate class signal peptide</fullName>
    </recommendedName>
</protein>